<keyword evidence="2" id="KW-1185">Reference proteome</keyword>
<dbReference type="EMBL" id="JAWDGP010006379">
    <property type="protein sequence ID" value="KAK3742048.1"/>
    <property type="molecule type" value="Genomic_DNA"/>
</dbReference>
<accession>A0AAE1CWR0</accession>
<organism evidence="1 2">
    <name type="scientific">Elysia crispata</name>
    <name type="common">lettuce slug</name>
    <dbReference type="NCBI Taxonomy" id="231223"/>
    <lineage>
        <taxon>Eukaryota</taxon>
        <taxon>Metazoa</taxon>
        <taxon>Spiralia</taxon>
        <taxon>Lophotrochozoa</taxon>
        <taxon>Mollusca</taxon>
        <taxon>Gastropoda</taxon>
        <taxon>Heterobranchia</taxon>
        <taxon>Euthyneura</taxon>
        <taxon>Panpulmonata</taxon>
        <taxon>Sacoglossa</taxon>
        <taxon>Placobranchoidea</taxon>
        <taxon>Plakobranchidae</taxon>
        <taxon>Elysia</taxon>
    </lineage>
</organism>
<protein>
    <submittedName>
        <fullName evidence="1">Uncharacterized protein</fullName>
    </submittedName>
</protein>
<comment type="caution">
    <text evidence="1">The sequence shown here is derived from an EMBL/GenBank/DDBJ whole genome shotgun (WGS) entry which is preliminary data.</text>
</comment>
<reference evidence="1" key="1">
    <citation type="journal article" date="2023" name="G3 (Bethesda)">
        <title>A reference genome for the long-term kleptoplast-retaining sea slug Elysia crispata morphotype clarki.</title>
        <authorList>
            <person name="Eastman K.E."/>
            <person name="Pendleton A.L."/>
            <person name="Shaikh M.A."/>
            <person name="Suttiyut T."/>
            <person name="Ogas R."/>
            <person name="Tomko P."/>
            <person name="Gavelis G."/>
            <person name="Widhalm J.R."/>
            <person name="Wisecaver J.H."/>
        </authorList>
    </citation>
    <scope>NUCLEOTIDE SEQUENCE</scope>
    <source>
        <strain evidence="1">ECLA1</strain>
    </source>
</reference>
<dbReference type="Proteomes" id="UP001283361">
    <property type="component" value="Unassembled WGS sequence"/>
</dbReference>
<evidence type="ECO:0000313" key="1">
    <source>
        <dbReference type="EMBL" id="KAK3742048.1"/>
    </source>
</evidence>
<gene>
    <name evidence="1" type="ORF">RRG08_021080</name>
</gene>
<sequence length="93" mass="10774">MAPGRSQDRHIFQTLTSGAVRRKVTRSSHLPDSFLWGHKEEGHKIVTSSRLFPLGLREVNKKSRIREYFLFLGSRKRRQSRNLWPTSARVSAA</sequence>
<evidence type="ECO:0000313" key="2">
    <source>
        <dbReference type="Proteomes" id="UP001283361"/>
    </source>
</evidence>
<dbReference type="AlphaFoldDB" id="A0AAE1CWR0"/>
<name>A0AAE1CWR0_9GAST</name>
<proteinExistence type="predicted"/>